<keyword evidence="9" id="KW-0812">Transmembrane</keyword>
<evidence type="ECO:0000256" key="8">
    <source>
        <dbReference type="SAM" id="MobiDB-lite"/>
    </source>
</evidence>
<gene>
    <name evidence="13" type="ORF">ANANG_G00006360</name>
</gene>
<evidence type="ECO:0000256" key="10">
    <source>
        <dbReference type="SAM" id="SignalP"/>
    </source>
</evidence>
<comment type="caution">
    <text evidence="13">The sequence shown here is derived from an EMBL/GenBank/DDBJ whole genome shotgun (WGS) entry which is preliminary data.</text>
</comment>
<feature type="signal peptide" evidence="10">
    <location>
        <begin position="1"/>
        <end position="29"/>
    </location>
</feature>
<dbReference type="InterPro" id="IPR011029">
    <property type="entry name" value="DEATH-like_dom_sf"/>
</dbReference>
<dbReference type="GO" id="GO:0043120">
    <property type="term" value="F:tumor necrosis factor binding"/>
    <property type="evidence" value="ECO:0007669"/>
    <property type="project" value="TreeGrafter"/>
</dbReference>
<keyword evidence="5" id="KW-0325">Glycoprotein</keyword>
<keyword evidence="1" id="KW-0053">Apoptosis</keyword>
<evidence type="ECO:0000256" key="5">
    <source>
        <dbReference type="ARBA" id="ARBA00023180"/>
    </source>
</evidence>
<dbReference type="InterPro" id="IPR052493">
    <property type="entry name" value="TNFRSF1A"/>
</dbReference>
<dbReference type="Proteomes" id="UP001044222">
    <property type="component" value="Unassembled WGS sequence"/>
</dbReference>
<feature type="coiled-coil region" evidence="7">
    <location>
        <begin position="265"/>
        <end position="292"/>
    </location>
</feature>
<feature type="disulfide bond" evidence="6">
    <location>
        <begin position="74"/>
        <end position="89"/>
    </location>
</feature>
<dbReference type="GO" id="GO:0006915">
    <property type="term" value="P:apoptotic process"/>
    <property type="evidence" value="ECO:0007669"/>
    <property type="project" value="UniProtKB-KW"/>
</dbReference>
<keyword evidence="14" id="KW-1185">Reference proteome</keyword>
<evidence type="ECO:0000256" key="1">
    <source>
        <dbReference type="ARBA" id="ARBA00022703"/>
    </source>
</evidence>
<evidence type="ECO:0000256" key="2">
    <source>
        <dbReference type="ARBA" id="ARBA00022729"/>
    </source>
</evidence>
<dbReference type="GO" id="GO:0043235">
    <property type="term" value="C:receptor complex"/>
    <property type="evidence" value="ECO:0007669"/>
    <property type="project" value="TreeGrafter"/>
</dbReference>
<sequence length="332" mass="36998">MDRAQHRGKWKKKCCFTLFFSICLDVCAAAAVPPICKGDEFPSSKGHCCNRCPPGFFMVEECEGPRLRTNCSVCPSGRYMETTNYVKQCFRCKTCEPENYEKESSPCEPAKNTVCECQDGYAKIYIDRNTWDCIAQEVTSCLPPKDVEEPSYHWSFFVGVALVAVIAVVLLVFGIYKVLKRFKSGVRESPGLLEPAPAESSTEKLLISSIPKTDSSIQESTPVFSVFPGNRTPDLPPQLPDCIPQEFKFSPFVYFLLDHVPADRFKELVRHLGVLERDIERAERDNRTFKESQHQMLRVWGSVGAGGEGDPPSPRGFGAAEHAEDDGAGGLC</sequence>
<evidence type="ECO:0000259" key="12">
    <source>
        <dbReference type="PROSITE" id="PS50050"/>
    </source>
</evidence>
<organism evidence="13 14">
    <name type="scientific">Anguilla anguilla</name>
    <name type="common">European freshwater eel</name>
    <name type="synonym">Muraena anguilla</name>
    <dbReference type="NCBI Taxonomy" id="7936"/>
    <lineage>
        <taxon>Eukaryota</taxon>
        <taxon>Metazoa</taxon>
        <taxon>Chordata</taxon>
        <taxon>Craniata</taxon>
        <taxon>Vertebrata</taxon>
        <taxon>Euteleostomi</taxon>
        <taxon>Actinopterygii</taxon>
        <taxon>Neopterygii</taxon>
        <taxon>Teleostei</taxon>
        <taxon>Anguilliformes</taxon>
        <taxon>Anguillidae</taxon>
        <taxon>Anguilla</taxon>
    </lineage>
</organism>
<dbReference type="AlphaFoldDB" id="A0A9D3MYT1"/>
<keyword evidence="3" id="KW-0677">Repeat</keyword>
<keyword evidence="7" id="KW-0175">Coiled coil</keyword>
<dbReference type="InterPro" id="IPR000488">
    <property type="entry name" value="Death_dom"/>
</dbReference>
<feature type="domain" description="TNFR-Cys" evidence="12">
    <location>
        <begin position="73"/>
        <end position="115"/>
    </location>
</feature>
<dbReference type="GO" id="GO:0006954">
    <property type="term" value="P:inflammatory response"/>
    <property type="evidence" value="ECO:0007669"/>
    <property type="project" value="TreeGrafter"/>
</dbReference>
<evidence type="ECO:0000313" key="14">
    <source>
        <dbReference type="Proteomes" id="UP001044222"/>
    </source>
</evidence>
<feature type="region of interest" description="Disordered" evidence="8">
    <location>
        <begin position="302"/>
        <end position="332"/>
    </location>
</feature>
<dbReference type="SUPFAM" id="SSF57586">
    <property type="entry name" value="TNF receptor-like"/>
    <property type="match status" value="2"/>
</dbReference>
<evidence type="ECO:0000256" key="4">
    <source>
        <dbReference type="ARBA" id="ARBA00023157"/>
    </source>
</evidence>
<evidence type="ECO:0000256" key="9">
    <source>
        <dbReference type="SAM" id="Phobius"/>
    </source>
</evidence>
<feature type="transmembrane region" description="Helical" evidence="9">
    <location>
        <begin position="154"/>
        <end position="179"/>
    </location>
</feature>
<dbReference type="PROSITE" id="PS50017">
    <property type="entry name" value="DEATH_DOMAIN"/>
    <property type="match status" value="1"/>
</dbReference>
<evidence type="ECO:0000256" key="6">
    <source>
        <dbReference type="PROSITE-ProRule" id="PRU00206"/>
    </source>
</evidence>
<reference evidence="13" key="1">
    <citation type="submission" date="2021-01" db="EMBL/GenBank/DDBJ databases">
        <title>A chromosome-scale assembly of European eel, Anguilla anguilla.</title>
        <authorList>
            <person name="Henkel C."/>
            <person name="Jong-Raadsen S.A."/>
            <person name="Dufour S."/>
            <person name="Weltzien F.-A."/>
            <person name="Palstra A.P."/>
            <person name="Pelster B."/>
            <person name="Spaink H.P."/>
            <person name="Van Den Thillart G.E."/>
            <person name="Jansen H."/>
            <person name="Zahm M."/>
            <person name="Klopp C."/>
            <person name="Cedric C."/>
            <person name="Louis A."/>
            <person name="Berthelot C."/>
            <person name="Parey E."/>
            <person name="Roest Crollius H."/>
            <person name="Montfort J."/>
            <person name="Robinson-Rechavi M."/>
            <person name="Bucao C."/>
            <person name="Bouchez O."/>
            <person name="Gislard M."/>
            <person name="Lluch J."/>
            <person name="Milhes M."/>
            <person name="Lampietro C."/>
            <person name="Lopez Roques C."/>
            <person name="Donnadieu C."/>
            <person name="Braasch I."/>
            <person name="Desvignes T."/>
            <person name="Postlethwait J."/>
            <person name="Bobe J."/>
            <person name="Guiguen Y."/>
            <person name="Dirks R."/>
        </authorList>
    </citation>
    <scope>NUCLEOTIDE SEQUENCE</scope>
    <source>
        <strain evidence="13">Tag_6206</strain>
        <tissue evidence="13">Liver</tissue>
    </source>
</reference>
<dbReference type="PROSITE" id="PS50050">
    <property type="entry name" value="TNFR_NGFR_2"/>
    <property type="match status" value="1"/>
</dbReference>
<dbReference type="InterPro" id="IPR001368">
    <property type="entry name" value="TNFR/NGFR_Cys_rich_reg"/>
</dbReference>
<name>A0A9D3MYT1_ANGAN</name>
<feature type="chain" id="PRO_5039083335" description="TNFR-Cys domain-containing protein" evidence="10">
    <location>
        <begin position="30"/>
        <end position="332"/>
    </location>
</feature>
<keyword evidence="2 10" id="KW-0732">Signal</keyword>
<dbReference type="Gene3D" id="1.10.533.10">
    <property type="entry name" value="Death Domain, Fas"/>
    <property type="match status" value="1"/>
</dbReference>
<dbReference type="Pfam" id="PF00020">
    <property type="entry name" value="TNFR_c6"/>
    <property type="match status" value="1"/>
</dbReference>
<evidence type="ECO:0000256" key="3">
    <source>
        <dbReference type="ARBA" id="ARBA00022737"/>
    </source>
</evidence>
<dbReference type="GO" id="GO:0045121">
    <property type="term" value="C:membrane raft"/>
    <property type="evidence" value="ECO:0007669"/>
    <property type="project" value="TreeGrafter"/>
</dbReference>
<accession>A0A9D3MYT1</accession>
<keyword evidence="9" id="KW-0472">Membrane</keyword>
<dbReference type="Gene3D" id="2.10.50.10">
    <property type="entry name" value="Tumor Necrosis Factor Receptor, subunit A, domain 2"/>
    <property type="match status" value="2"/>
</dbReference>
<evidence type="ECO:0000313" key="13">
    <source>
        <dbReference type="EMBL" id="KAG5856281.1"/>
    </source>
</evidence>
<keyword evidence="9" id="KW-1133">Transmembrane helix</keyword>
<dbReference type="Pfam" id="PF00531">
    <property type="entry name" value="Death"/>
    <property type="match status" value="1"/>
</dbReference>
<feature type="repeat" description="TNFR-Cys" evidence="6">
    <location>
        <begin position="73"/>
        <end position="115"/>
    </location>
</feature>
<dbReference type="GO" id="GO:0005031">
    <property type="term" value="F:tumor necrosis factor receptor activity"/>
    <property type="evidence" value="ECO:0007669"/>
    <property type="project" value="TreeGrafter"/>
</dbReference>
<proteinExistence type="predicted"/>
<keyword evidence="4 6" id="KW-1015">Disulfide bond</keyword>
<dbReference type="SUPFAM" id="SSF47986">
    <property type="entry name" value="DEATH domain"/>
    <property type="match status" value="1"/>
</dbReference>
<feature type="compositionally biased region" description="Acidic residues" evidence="8">
    <location>
        <begin position="323"/>
        <end position="332"/>
    </location>
</feature>
<evidence type="ECO:0000256" key="7">
    <source>
        <dbReference type="SAM" id="Coils"/>
    </source>
</evidence>
<dbReference type="PANTHER" id="PTHR46861:SF1">
    <property type="entry name" value="TUMOR NECROSIS FACTOR RECEPTOR SUPERFAMILY MEMBER 1A"/>
    <property type="match status" value="1"/>
</dbReference>
<feature type="domain" description="Death" evidence="11">
    <location>
        <begin position="250"/>
        <end position="300"/>
    </location>
</feature>
<protein>
    <recommendedName>
        <fullName evidence="15">TNFR-Cys domain-containing protein</fullName>
    </recommendedName>
</protein>
<evidence type="ECO:0008006" key="15">
    <source>
        <dbReference type="Google" id="ProtNLM"/>
    </source>
</evidence>
<comment type="caution">
    <text evidence="6">Lacks conserved residue(s) required for the propagation of feature annotation.</text>
</comment>
<dbReference type="EMBL" id="JAFIRN010000001">
    <property type="protein sequence ID" value="KAG5856281.1"/>
    <property type="molecule type" value="Genomic_DNA"/>
</dbReference>
<dbReference type="PANTHER" id="PTHR46861">
    <property type="entry name" value="TUMOR NECROSIS FACTOR RECEPTOR SUPERFAMILY MEMBER 1A"/>
    <property type="match status" value="1"/>
</dbReference>
<evidence type="ECO:0000259" key="11">
    <source>
        <dbReference type="PROSITE" id="PS50017"/>
    </source>
</evidence>
<dbReference type="PROSITE" id="PS00652">
    <property type="entry name" value="TNFR_NGFR_1"/>
    <property type="match status" value="1"/>
</dbReference>
<dbReference type="SMART" id="SM00208">
    <property type="entry name" value="TNFR"/>
    <property type="match status" value="2"/>
</dbReference>